<dbReference type="CDD" id="cd01283">
    <property type="entry name" value="cytidine_deaminase"/>
    <property type="match status" value="1"/>
</dbReference>
<evidence type="ECO:0000313" key="10">
    <source>
        <dbReference type="RefSeq" id="XP_015191304.1"/>
    </source>
</evidence>
<dbReference type="NCBIfam" id="NF004064">
    <property type="entry name" value="PRK05578.1"/>
    <property type="match status" value="1"/>
</dbReference>
<dbReference type="PANTHER" id="PTHR17985:SF8">
    <property type="entry name" value="TRANSPORT AND GOLGI ORGANIZATION PROTEIN 2 HOMOLOG"/>
    <property type="match status" value="1"/>
</dbReference>
<sequence>MCILFIYRNPNADAESYRLIVATNRDEYFKRPALPAHYWEKYPMCLGGIDMEPGKEGGTWFALSKKGKAGIILNLSNELDKTHTPKKGRGTLVNDYITSNDTAECYLEKLHRENQNTQSYNPFNLILINMYTADVYYLNSSLSSLGPKMCQDDVIGIGNSFMECPYKKVQVGKEKFAKIVSNVKISQQDDIIENLVELLKLQERHLPDLELQKRSPTNCVELSSIFVSLDNYGTRTHTILMINGLNQLTFVEETLMPDLSWKRQLFSDTLTDSDIQELIKECALVREHAYAPYSKFKVGSAILCTDGTIFKGCNVENISYPVGICAERAAIAKAVSEGNKKFKVLAVMADKLEDKLPTPCGMCRQAIIEFGNIPIYCAGSDMKDVLRTTINELLPFAFSQIDMKN</sequence>
<evidence type="ECO:0000256" key="6">
    <source>
        <dbReference type="ARBA" id="ARBA00032005"/>
    </source>
</evidence>
<dbReference type="GeneID" id="107074410"/>
<proteinExistence type="predicted"/>
<dbReference type="InterPro" id="IPR006262">
    <property type="entry name" value="Cyt_deam_tetra"/>
</dbReference>
<reference evidence="10" key="1">
    <citation type="submission" date="2025-08" db="UniProtKB">
        <authorList>
            <consortium name="RefSeq"/>
        </authorList>
    </citation>
    <scope>IDENTIFICATION</scope>
    <source>
        <tissue evidence="10">Whole body</tissue>
    </source>
</reference>
<comment type="function">
    <text evidence="1">This enzyme scavenges exogenous and endogenous cytidine and 2'-deoxycytidine for UMP synthesis.</text>
</comment>
<feature type="domain" description="CMP/dCMP-type deaminase" evidence="8">
    <location>
        <begin position="273"/>
        <end position="401"/>
    </location>
</feature>
<evidence type="ECO:0000313" key="9">
    <source>
        <dbReference type="Proteomes" id="UP000694924"/>
    </source>
</evidence>
<dbReference type="Proteomes" id="UP000694924">
    <property type="component" value="Unplaced"/>
</dbReference>
<evidence type="ECO:0000256" key="3">
    <source>
        <dbReference type="ARBA" id="ARBA00022723"/>
    </source>
</evidence>
<evidence type="ECO:0000256" key="2">
    <source>
        <dbReference type="ARBA" id="ARBA00012783"/>
    </source>
</evidence>
<keyword evidence="9" id="KW-1185">Reference proteome</keyword>
<dbReference type="InterPro" id="IPR016193">
    <property type="entry name" value="Cytidine_deaminase-like"/>
</dbReference>
<dbReference type="PROSITE" id="PS51747">
    <property type="entry name" value="CYT_DCMP_DEAMINASES_2"/>
    <property type="match status" value="1"/>
</dbReference>
<dbReference type="Gene3D" id="3.40.140.10">
    <property type="entry name" value="Cytidine Deaminase, domain 2"/>
    <property type="match status" value="1"/>
</dbReference>
<evidence type="ECO:0000256" key="4">
    <source>
        <dbReference type="ARBA" id="ARBA00022801"/>
    </source>
</evidence>
<dbReference type="Pfam" id="PF05742">
    <property type="entry name" value="TANGO2"/>
    <property type="match status" value="1"/>
</dbReference>
<dbReference type="PROSITE" id="PS00903">
    <property type="entry name" value="CYT_DCMP_DEAMINASES_1"/>
    <property type="match status" value="1"/>
</dbReference>
<accession>A0ABM1JFR6</accession>
<dbReference type="PANTHER" id="PTHR17985">
    <property type="entry name" value="SER/THR-RICH PROTEIN T10 IN DGCR REGION"/>
    <property type="match status" value="1"/>
</dbReference>
<keyword evidence="3" id="KW-0479">Metal-binding</keyword>
<comment type="catalytic activity">
    <reaction evidence="7">
        <text>cytidine + H2O + H(+) = uridine + NH4(+)</text>
        <dbReference type="Rhea" id="RHEA:16069"/>
        <dbReference type="ChEBI" id="CHEBI:15377"/>
        <dbReference type="ChEBI" id="CHEBI:15378"/>
        <dbReference type="ChEBI" id="CHEBI:16704"/>
        <dbReference type="ChEBI" id="CHEBI:17562"/>
        <dbReference type="ChEBI" id="CHEBI:28938"/>
        <dbReference type="EC" id="3.5.4.5"/>
    </reaction>
</comment>
<dbReference type="InterPro" id="IPR002125">
    <property type="entry name" value="CMP_dCMP_dom"/>
</dbReference>
<evidence type="ECO:0000256" key="5">
    <source>
        <dbReference type="ARBA" id="ARBA00022833"/>
    </source>
</evidence>
<name>A0ABM1JFR6_POLDO</name>
<evidence type="ECO:0000256" key="7">
    <source>
        <dbReference type="ARBA" id="ARBA00049558"/>
    </source>
</evidence>
<organism evidence="9 10">
    <name type="scientific">Polistes dominula</name>
    <name type="common">European paper wasp</name>
    <name type="synonym">Vespa dominula</name>
    <dbReference type="NCBI Taxonomy" id="743375"/>
    <lineage>
        <taxon>Eukaryota</taxon>
        <taxon>Metazoa</taxon>
        <taxon>Ecdysozoa</taxon>
        <taxon>Arthropoda</taxon>
        <taxon>Hexapoda</taxon>
        <taxon>Insecta</taxon>
        <taxon>Pterygota</taxon>
        <taxon>Neoptera</taxon>
        <taxon>Endopterygota</taxon>
        <taxon>Hymenoptera</taxon>
        <taxon>Apocrita</taxon>
        <taxon>Aculeata</taxon>
        <taxon>Vespoidea</taxon>
        <taxon>Vespidae</taxon>
        <taxon>Polistinae</taxon>
        <taxon>Polistini</taxon>
        <taxon>Polistes</taxon>
    </lineage>
</organism>
<dbReference type="NCBIfam" id="TIGR01354">
    <property type="entry name" value="cyt_deam_tetra"/>
    <property type="match status" value="1"/>
</dbReference>
<dbReference type="InterPro" id="IPR016192">
    <property type="entry name" value="APOBEC/CMP_deaminase_Zn-bd"/>
</dbReference>
<protein>
    <recommendedName>
        <fullName evidence="2">cytidine deaminase</fullName>
        <ecNumber evidence="2">3.5.4.5</ecNumber>
    </recommendedName>
    <alternativeName>
        <fullName evidence="6">Cytidine aminohydrolase</fullName>
    </alternativeName>
</protein>
<evidence type="ECO:0000259" key="8">
    <source>
        <dbReference type="PROSITE" id="PS51747"/>
    </source>
</evidence>
<evidence type="ECO:0000256" key="1">
    <source>
        <dbReference type="ARBA" id="ARBA00003949"/>
    </source>
</evidence>
<gene>
    <name evidence="10" type="primary">LOC107074410</name>
</gene>
<keyword evidence="4" id="KW-0378">Hydrolase</keyword>
<dbReference type="EC" id="3.5.4.5" evidence="2"/>
<dbReference type="Pfam" id="PF00383">
    <property type="entry name" value="dCMP_cyt_deam_1"/>
    <property type="match status" value="1"/>
</dbReference>
<dbReference type="InterPro" id="IPR008551">
    <property type="entry name" value="TANGO2"/>
</dbReference>
<dbReference type="SUPFAM" id="SSF53927">
    <property type="entry name" value="Cytidine deaminase-like"/>
    <property type="match status" value="1"/>
</dbReference>
<dbReference type="RefSeq" id="XP_015191304.1">
    <property type="nucleotide sequence ID" value="XM_015335818.1"/>
</dbReference>
<keyword evidence="5" id="KW-0862">Zinc</keyword>